<dbReference type="InterPro" id="IPR051266">
    <property type="entry name" value="CLCR"/>
</dbReference>
<dbReference type="AlphaFoldDB" id="A0A455T5I3"/>
<dbReference type="PANTHER" id="PTHR10579:SF43">
    <property type="entry name" value="ZINC FINGER (C3HC4-TYPE RING FINGER) FAMILY PROTEIN"/>
    <property type="match status" value="1"/>
</dbReference>
<dbReference type="SMART" id="SM00327">
    <property type="entry name" value="VWA"/>
    <property type="match status" value="1"/>
</dbReference>
<protein>
    <submittedName>
        <fullName evidence="2">VWA domain-containing protein</fullName>
    </submittedName>
</protein>
<reference evidence="2" key="1">
    <citation type="submission" date="2018-12" db="EMBL/GenBank/DDBJ databases">
        <title>Novel natural products biosynthetic potential of the class Ktedonobacteria.</title>
        <authorList>
            <person name="Zheng Y."/>
            <person name="Saitou A."/>
            <person name="Wang C.M."/>
            <person name="Toyoda A."/>
            <person name="Minakuchi Y."/>
            <person name="Sekiguchi Y."/>
            <person name="Ueda K."/>
            <person name="Takano H."/>
            <person name="Sakai Y."/>
            <person name="Yokota A."/>
            <person name="Yabe S."/>
        </authorList>
    </citation>
    <scope>NUCLEOTIDE SEQUENCE</scope>
    <source>
        <strain evidence="2">A3-2</strain>
    </source>
</reference>
<name>A0A455T5I3_9CHLR</name>
<dbReference type="SUPFAM" id="SSF53850">
    <property type="entry name" value="Periplasmic binding protein-like II"/>
    <property type="match status" value="1"/>
</dbReference>
<dbReference type="InterPro" id="IPR036465">
    <property type="entry name" value="vWFA_dom_sf"/>
</dbReference>
<dbReference type="PANTHER" id="PTHR10579">
    <property type="entry name" value="CALCIUM-ACTIVATED CHLORIDE CHANNEL REGULATOR"/>
    <property type="match status" value="1"/>
</dbReference>
<accession>A0A455T5I3</accession>
<sequence>MDLDRDRATLSRRRRRTLWISLFCSACALLLLFTLLLSCEGPGGSSASPTPTPAPYPVNCQHHSSDPVTLTIYYGSEKKDWMSDVIADFNNHHYAACDGVITVRAIPVGSGASLQEILSGSIRPDVWSPAGSVWLSLLNTRWHQKTGHDLIDMGANATPSLVSSPVVIAMWKPLAEALGWPQRAIGWSDIARLSAEPQGWAAYGHPEAGSFKFGHTHPAYSNSGLDAIIAMSYAALGKQRGLTLAEVDDLRVRRFIANIEQSVIHYGDSTGFFADEMFNKGPGFLSAAVMYENLVVEANDGHSYPHLPFPVVAIYPKEGTFYSDHPYAILHGDWLTPAKESAAEVLRAFLLAPQQQAKALRYGFRPTVPSVAMGAPIDSTHGVDPEQPRTILQVPTVDVVNAIESTWQAQKRRVAVMLVLDTSGSMNDDFNGMSKIDAARQGLSDFVRLMSDDDLLGLTIFSDQARVISPLSLLGSKRQQVFQQIATIAADGSTRLFDTIAEQVQALDSFVTNDIKAMVVLTDGQDNVSKLSLDELLQRMTPRGEDAGRGIKVFTIAYGNDADGEALKSIAAATGAQEYAGTPQNIRTVYDQISLFF</sequence>
<evidence type="ECO:0000259" key="1">
    <source>
        <dbReference type="PROSITE" id="PS50234"/>
    </source>
</evidence>
<gene>
    <name evidence="2" type="ORF">KTA_09430</name>
</gene>
<proteinExistence type="predicted"/>
<organism evidence="2">
    <name type="scientific">Thermogemmatispora argillosa</name>
    <dbReference type="NCBI Taxonomy" id="2045280"/>
    <lineage>
        <taxon>Bacteria</taxon>
        <taxon>Bacillati</taxon>
        <taxon>Chloroflexota</taxon>
        <taxon>Ktedonobacteria</taxon>
        <taxon>Thermogemmatisporales</taxon>
        <taxon>Thermogemmatisporaceae</taxon>
        <taxon>Thermogemmatispora</taxon>
    </lineage>
</organism>
<feature type="domain" description="VWFA" evidence="1">
    <location>
        <begin position="415"/>
        <end position="597"/>
    </location>
</feature>
<dbReference type="Pfam" id="PF13531">
    <property type="entry name" value="SBP_bac_11"/>
    <property type="match status" value="1"/>
</dbReference>
<dbReference type="PROSITE" id="PS50234">
    <property type="entry name" value="VWFA"/>
    <property type="match status" value="1"/>
</dbReference>
<dbReference type="SUPFAM" id="SSF53300">
    <property type="entry name" value="vWA-like"/>
    <property type="match status" value="1"/>
</dbReference>
<dbReference type="Pfam" id="PF00092">
    <property type="entry name" value="VWA"/>
    <property type="match status" value="1"/>
</dbReference>
<dbReference type="Gene3D" id="3.40.50.410">
    <property type="entry name" value="von Willebrand factor, type A domain"/>
    <property type="match status" value="1"/>
</dbReference>
<evidence type="ECO:0000313" key="2">
    <source>
        <dbReference type="EMBL" id="BBH92744.1"/>
    </source>
</evidence>
<dbReference type="InterPro" id="IPR002035">
    <property type="entry name" value="VWF_A"/>
</dbReference>
<dbReference type="EMBL" id="AP019377">
    <property type="protein sequence ID" value="BBH92744.1"/>
    <property type="molecule type" value="Genomic_DNA"/>
</dbReference>